<protein>
    <recommendedName>
        <fullName evidence="6">Ankyrin repeat protein</fullName>
    </recommendedName>
</protein>
<dbReference type="EMBL" id="JAFJYH010000050">
    <property type="protein sequence ID" value="KAG4422351.1"/>
    <property type="molecule type" value="Genomic_DNA"/>
</dbReference>
<accession>A0A8H7WCK5</accession>
<evidence type="ECO:0008006" key="6">
    <source>
        <dbReference type="Google" id="ProtNLM"/>
    </source>
</evidence>
<reference evidence="4" key="1">
    <citation type="submission" date="2021-02" db="EMBL/GenBank/DDBJ databases">
        <title>Genome sequence Cadophora malorum strain M34.</title>
        <authorList>
            <person name="Stefanovic E."/>
            <person name="Vu D."/>
            <person name="Scully C."/>
            <person name="Dijksterhuis J."/>
            <person name="Roader J."/>
            <person name="Houbraken J."/>
        </authorList>
    </citation>
    <scope>NUCLEOTIDE SEQUENCE</scope>
    <source>
        <strain evidence="4">M34</strain>
    </source>
</reference>
<evidence type="ECO:0000256" key="2">
    <source>
        <dbReference type="SAM" id="MobiDB-lite"/>
    </source>
</evidence>
<keyword evidence="1" id="KW-0175">Coiled coil</keyword>
<dbReference type="PANTHER" id="PTHR47685">
    <property type="entry name" value="MAGNESIUM TRANSPORT PROTEIN CORA"/>
    <property type="match status" value="1"/>
</dbReference>
<feature type="transmembrane region" description="Helical" evidence="3">
    <location>
        <begin position="447"/>
        <end position="464"/>
    </location>
</feature>
<keyword evidence="3" id="KW-1133">Transmembrane helix</keyword>
<evidence type="ECO:0000313" key="4">
    <source>
        <dbReference type="EMBL" id="KAG4422351.1"/>
    </source>
</evidence>
<evidence type="ECO:0000313" key="5">
    <source>
        <dbReference type="Proteomes" id="UP000664132"/>
    </source>
</evidence>
<dbReference type="OrthoDB" id="341259at2759"/>
<dbReference type="Gene3D" id="1.20.58.340">
    <property type="entry name" value="Magnesium transport protein CorA, transmembrane region"/>
    <property type="match status" value="1"/>
</dbReference>
<evidence type="ECO:0000256" key="1">
    <source>
        <dbReference type="SAM" id="Coils"/>
    </source>
</evidence>
<feature type="transmembrane region" description="Helical" evidence="3">
    <location>
        <begin position="484"/>
        <end position="504"/>
    </location>
</feature>
<dbReference type="Proteomes" id="UP000664132">
    <property type="component" value="Unassembled WGS sequence"/>
</dbReference>
<keyword evidence="3" id="KW-0812">Transmembrane</keyword>
<dbReference type="AlphaFoldDB" id="A0A8H7WCK5"/>
<sequence length="614" mass="70751">MSKAEKLLSREFWRGQLHGGGGGSGPVHARRAKMAEVVKEVTIELENKKPGVRRRTPKTKNPDEKTKSPFFDIWQDKTKDKTWKKKPRKTKLGEYLFWLARVADAIDYEADERLLRDNLHQNPPLHIRRTLDQSYFLTLDDTGVRDKDQVVYRGTRLGKSFHSHNTRVVMVDQLWLWILDDNTILTSFPRRWGRNKPDPSGVHKSLRDRLKNLPEGQIQSVYDLALIIIDQCSRVFFDRTKPLDQRPEVMDLFASAIGNVAEQTTIAYESFWRNLEIRSRNPIPYGSNEHVSHKYLDINPEGTILRESHDIAEELQIMIRIYNQQLHVVRDFRKILGHINGESKNETDEMRSIMKLLKYKENPAAKDGEKNTYGQPDIVPEHTIQEANDTLELLRNRQAEIQDLEDAAVRTSHQLQGLLSLKQQQASIIEAKAALKRADESVKQGRAIMAFTLLPLGFLATFFGMNNKDINDAPWMTLNEQLKYMFGLSTAVIIFAVSTAFSPWTRATLTIFVKVPLAFIAEYTGLRALWNEYIVGHSALEKKGQMKLDWIYGRQNRKERKNDERKKLQLKAEGVTGTVGAESARRRMTGQSMHAFHNGRETKDPKETSIEHMV</sequence>
<organism evidence="4 5">
    <name type="scientific">Cadophora malorum</name>
    <dbReference type="NCBI Taxonomy" id="108018"/>
    <lineage>
        <taxon>Eukaryota</taxon>
        <taxon>Fungi</taxon>
        <taxon>Dikarya</taxon>
        <taxon>Ascomycota</taxon>
        <taxon>Pezizomycotina</taxon>
        <taxon>Leotiomycetes</taxon>
        <taxon>Helotiales</taxon>
        <taxon>Ploettnerulaceae</taxon>
        <taxon>Cadophora</taxon>
    </lineage>
</organism>
<name>A0A8H7WCK5_9HELO</name>
<dbReference type="InterPro" id="IPR050829">
    <property type="entry name" value="CorA_MIT"/>
</dbReference>
<keyword evidence="3" id="KW-0472">Membrane</keyword>
<feature type="coiled-coil region" evidence="1">
    <location>
        <begin position="384"/>
        <end position="441"/>
    </location>
</feature>
<comment type="caution">
    <text evidence="4">The sequence shown here is derived from an EMBL/GenBank/DDBJ whole genome shotgun (WGS) entry which is preliminary data.</text>
</comment>
<proteinExistence type="predicted"/>
<feature type="region of interest" description="Disordered" evidence="2">
    <location>
        <begin position="46"/>
        <end position="68"/>
    </location>
</feature>
<evidence type="ECO:0000256" key="3">
    <source>
        <dbReference type="SAM" id="Phobius"/>
    </source>
</evidence>
<keyword evidence="5" id="KW-1185">Reference proteome</keyword>
<gene>
    <name evidence="4" type="ORF">IFR04_004503</name>
</gene>
<dbReference type="PANTHER" id="PTHR47685:SF1">
    <property type="entry name" value="MAGNESIUM TRANSPORT PROTEIN CORA"/>
    <property type="match status" value="1"/>
</dbReference>